<dbReference type="InterPro" id="IPR003594">
    <property type="entry name" value="HATPase_dom"/>
</dbReference>
<keyword evidence="6" id="KW-0175">Coiled coil</keyword>
<accession>A0A846MPI3</accession>
<evidence type="ECO:0000256" key="2">
    <source>
        <dbReference type="ARBA" id="ARBA00012438"/>
    </source>
</evidence>
<evidence type="ECO:0000259" key="9">
    <source>
        <dbReference type="PROSITE" id="PS50109"/>
    </source>
</evidence>
<feature type="transmembrane region" description="Helical" evidence="7">
    <location>
        <begin position="80"/>
        <end position="100"/>
    </location>
</feature>
<feature type="domain" description="Histidine kinase" evidence="9">
    <location>
        <begin position="150"/>
        <end position="372"/>
    </location>
</feature>
<dbReference type="InterPro" id="IPR036890">
    <property type="entry name" value="HATPase_C_sf"/>
</dbReference>
<keyword evidence="7" id="KW-0472">Membrane</keyword>
<dbReference type="InterPro" id="IPR036097">
    <property type="entry name" value="HisK_dim/P_sf"/>
</dbReference>
<keyword evidence="3" id="KW-0808">Transferase</keyword>
<dbReference type="SMART" id="SM00387">
    <property type="entry name" value="HATPase_c"/>
    <property type="match status" value="1"/>
</dbReference>
<evidence type="ECO:0000256" key="1">
    <source>
        <dbReference type="ARBA" id="ARBA00000085"/>
    </source>
</evidence>
<dbReference type="PANTHER" id="PTHR43711">
    <property type="entry name" value="TWO-COMPONENT HISTIDINE KINASE"/>
    <property type="match status" value="1"/>
</dbReference>
<protein>
    <recommendedName>
        <fullName evidence="2">histidine kinase</fullName>
        <ecNumber evidence="2">2.7.13.3</ecNumber>
    </recommendedName>
</protein>
<name>A0A846MPI3_9BACT</name>
<keyword evidence="11" id="KW-1185">Reference proteome</keyword>
<dbReference type="Gene3D" id="1.10.287.130">
    <property type="match status" value="1"/>
</dbReference>
<dbReference type="SUPFAM" id="SSF55874">
    <property type="entry name" value="ATPase domain of HSP90 chaperone/DNA topoisomerase II/histidine kinase"/>
    <property type="match status" value="1"/>
</dbReference>
<dbReference type="CDD" id="cd00075">
    <property type="entry name" value="HATPase"/>
    <property type="match status" value="1"/>
</dbReference>
<dbReference type="AlphaFoldDB" id="A0A846MPI3"/>
<dbReference type="InterPro" id="IPR005467">
    <property type="entry name" value="His_kinase_dom"/>
</dbReference>
<dbReference type="EMBL" id="JAASRN010000001">
    <property type="protein sequence ID" value="NIK73351.1"/>
    <property type="molecule type" value="Genomic_DNA"/>
</dbReference>
<dbReference type="Pfam" id="PF02518">
    <property type="entry name" value="HATPase_c"/>
    <property type="match status" value="1"/>
</dbReference>
<dbReference type="Proteomes" id="UP000537126">
    <property type="component" value="Unassembled WGS sequence"/>
</dbReference>
<feature type="signal peptide" evidence="8">
    <location>
        <begin position="1"/>
        <end position="19"/>
    </location>
</feature>
<keyword evidence="5" id="KW-0902">Two-component regulatory system</keyword>
<dbReference type="EC" id="2.7.13.3" evidence="2"/>
<feature type="chain" id="PRO_5032407768" description="histidine kinase" evidence="8">
    <location>
        <begin position="20"/>
        <end position="385"/>
    </location>
</feature>
<dbReference type="RefSeq" id="WP_166918598.1">
    <property type="nucleotide sequence ID" value="NZ_JAASRN010000001.1"/>
</dbReference>
<organism evidence="10 11">
    <name type="scientific">Thermonema lapsum</name>
    <dbReference type="NCBI Taxonomy" id="28195"/>
    <lineage>
        <taxon>Bacteria</taxon>
        <taxon>Pseudomonadati</taxon>
        <taxon>Bacteroidota</taxon>
        <taxon>Cytophagia</taxon>
        <taxon>Cytophagales</taxon>
        <taxon>Thermonemataceae</taxon>
        <taxon>Thermonema</taxon>
    </lineage>
</organism>
<dbReference type="GO" id="GO:0000155">
    <property type="term" value="F:phosphorelay sensor kinase activity"/>
    <property type="evidence" value="ECO:0007669"/>
    <property type="project" value="InterPro"/>
</dbReference>
<dbReference type="InterPro" id="IPR050736">
    <property type="entry name" value="Sensor_HK_Regulatory"/>
</dbReference>
<keyword evidence="7" id="KW-1133">Transmembrane helix</keyword>
<sequence>MKPALYFLFCLCFLFESYAQQSTTYSDSLRQWMQQKEQRQEYKEALSYAKKEIAQQDSLLQATQQAQQEILKAVEKEKQAMRLGLVLMIGLLLVLLLFFIQYQKIKAGLEKNKRELETKKSELERSENALIQQNLRLSQLSYERNQIAKTVSKDLRMPFNRIISLVDLLRLDEGYERLTPNQKEYIQNILQVAMDGLNTLQNLIDIRDIEKYREEIRVETFDLVEVVNELLRAYRGYAYAKEQVIQIERNREEIEMRSDSFLVRRIIAQLLSNAIKFSHKHSEIFVRLLDHGDEVVIEVEDEGPGICKEDRERLFQTGEHNPFRNKPTGAESAAGMGLIICKQLVEALHGTIECESEEGRGSLFRVRLPKNYHRKAKELKEQAKV</sequence>
<evidence type="ECO:0000256" key="3">
    <source>
        <dbReference type="ARBA" id="ARBA00022679"/>
    </source>
</evidence>
<dbReference type="PROSITE" id="PS50109">
    <property type="entry name" value="HIS_KIN"/>
    <property type="match status" value="1"/>
</dbReference>
<evidence type="ECO:0000313" key="10">
    <source>
        <dbReference type="EMBL" id="NIK73351.1"/>
    </source>
</evidence>
<evidence type="ECO:0000256" key="4">
    <source>
        <dbReference type="ARBA" id="ARBA00022777"/>
    </source>
</evidence>
<dbReference type="PANTHER" id="PTHR43711:SF26">
    <property type="entry name" value="SENSOR HISTIDINE KINASE RCSC"/>
    <property type="match status" value="1"/>
</dbReference>
<keyword evidence="7" id="KW-0812">Transmembrane</keyword>
<evidence type="ECO:0000256" key="6">
    <source>
        <dbReference type="SAM" id="Coils"/>
    </source>
</evidence>
<gene>
    <name evidence="10" type="ORF">FHS56_000837</name>
</gene>
<evidence type="ECO:0000256" key="8">
    <source>
        <dbReference type="SAM" id="SignalP"/>
    </source>
</evidence>
<evidence type="ECO:0000313" key="11">
    <source>
        <dbReference type="Proteomes" id="UP000537126"/>
    </source>
</evidence>
<dbReference type="InterPro" id="IPR004358">
    <property type="entry name" value="Sig_transdc_His_kin-like_C"/>
</dbReference>
<evidence type="ECO:0000256" key="5">
    <source>
        <dbReference type="ARBA" id="ARBA00023012"/>
    </source>
</evidence>
<reference evidence="10 11" key="1">
    <citation type="submission" date="2020-03" db="EMBL/GenBank/DDBJ databases">
        <title>Genomic Encyclopedia of Type Strains, Phase IV (KMG-IV): sequencing the most valuable type-strain genomes for metagenomic binning, comparative biology and taxonomic classification.</title>
        <authorList>
            <person name="Goeker M."/>
        </authorList>
    </citation>
    <scope>NUCLEOTIDE SEQUENCE [LARGE SCALE GENOMIC DNA]</scope>
    <source>
        <strain evidence="10 11">DSM 5718</strain>
    </source>
</reference>
<keyword evidence="8" id="KW-0732">Signal</keyword>
<dbReference type="PRINTS" id="PR00344">
    <property type="entry name" value="BCTRLSENSOR"/>
</dbReference>
<feature type="coiled-coil region" evidence="6">
    <location>
        <begin position="99"/>
        <end position="136"/>
    </location>
</feature>
<comment type="catalytic activity">
    <reaction evidence="1">
        <text>ATP + protein L-histidine = ADP + protein N-phospho-L-histidine.</text>
        <dbReference type="EC" id="2.7.13.3"/>
    </reaction>
</comment>
<evidence type="ECO:0000256" key="7">
    <source>
        <dbReference type="SAM" id="Phobius"/>
    </source>
</evidence>
<dbReference type="SUPFAM" id="SSF47384">
    <property type="entry name" value="Homodimeric domain of signal transducing histidine kinase"/>
    <property type="match status" value="1"/>
</dbReference>
<keyword evidence="4 10" id="KW-0418">Kinase</keyword>
<dbReference type="Gene3D" id="3.30.565.10">
    <property type="entry name" value="Histidine kinase-like ATPase, C-terminal domain"/>
    <property type="match status" value="1"/>
</dbReference>
<proteinExistence type="predicted"/>
<comment type="caution">
    <text evidence="10">The sequence shown here is derived from an EMBL/GenBank/DDBJ whole genome shotgun (WGS) entry which is preliminary data.</text>
</comment>